<comment type="cofactor">
    <cofactor evidence="1">
        <name>Mg(2+)</name>
        <dbReference type="ChEBI" id="CHEBI:18420"/>
    </cofactor>
</comment>
<comment type="similarity">
    <text evidence="2 7">Belongs to the FPP/GGPP synthase family.</text>
</comment>
<dbReference type="InterPro" id="IPR000092">
    <property type="entry name" value="Polyprenyl_synt"/>
</dbReference>
<dbReference type="PROSITE" id="PS00444">
    <property type="entry name" value="POLYPRENYL_SYNTHASE_2"/>
    <property type="match status" value="1"/>
</dbReference>
<evidence type="ECO:0000256" key="3">
    <source>
        <dbReference type="ARBA" id="ARBA00022679"/>
    </source>
</evidence>
<dbReference type="Gene3D" id="1.10.600.10">
    <property type="entry name" value="Farnesyl Diphosphate Synthase"/>
    <property type="match status" value="1"/>
</dbReference>
<organism evidence="8 9">
    <name type="scientific">Desulfonema limicola</name>
    <dbReference type="NCBI Taxonomy" id="45656"/>
    <lineage>
        <taxon>Bacteria</taxon>
        <taxon>Pseudomonadati</taxon>
        <taxon>Thermodesulfobacteriota</taxon>
        <taxon>Desulfobacteria</taxon>
        <taxon>Desulfobacterales</taxon>
        <taxon>Desulfococcaceae</taxon>
        <taxon>Desulfonema</taxon>
    </lineage>
</organism>
<dbReference type="InterPro" id="IPR033749">
    <property type="entry name" value="Polyprenyl_synt_CS"/>
</dbReference>
<keyword evidence="3 7" id="KW-0808">Transferase</keyword>
<dbReference type="GO" id="GO:0046872">
    <property type="term" value="F:metal ion binding"/>
    <property type="evidence" value="ECO:0007669"/>
    <property type="project" value="UniProtKB-KW"/>
</dbReference>
<dbReference type="Proteomes" id="UP000663720">
    <property type="component" value="Chromosome"/>
</dbReference>
<dbReference type="GO" id="GO:0016114">
    <property type="term" value="P:terpenoid biosynthetic process"/>
    <property type="evidence" value="ECO:0007669"/>
    <property type="project" value="UniProtKB-ARBA"/>
</dbReference>
<dbReference type="RefSeq" id="WP_207689997.1">
    <property type="nucleotide sequence ID" value="NZ_CP061799.1"/>
</dbReference>
<accession>A0A975B3H8</accession>
<dbReference type="InterPro" id="IPR008949">
    <property type="entry name" value="Isoprenoid_synthase_dom_sf"/>
</dbReference>
<dbReference type="PANTHER" id="PTHR43281:SF1">
    <property type="entry name" value="FARNESYL DIPHOSPHATE SYNTHASE"/>
    <property type="match status" value="1"/>
</dbReference>
<keyword evidence="4" id="KW-0479">Metal-binding</keyword>
<sequence length="295" mass="32319">MYDLKTYLKNKREQINKALDKLLPDSQDSRLISAMKYSLMAGGKRLRPILCLAASEAVGGQADEALPAACVLEFIHTYSLIHDDLPAMDNDDLRRGKPTCHKAFDESTAILAGDGLLTLAFEILSSSEFVNEKNAVKQLKVIYEISRAAGCCGMIEGQMRDISSENLSLSIKDLEKMHTLKTGALIEASVTCGALMGNGTKTDINSLKIYAKNIGLAFQVTDDILNIEGDPCIMGKAAGTDESRRKSTYPSIMGIDSSKEFAEKLVDNSLKALKNFDKKSDPLRAVSLYILNRKR</sequence>
<dbReference type="SFLD" id="SFLDG01017">
    <property type="entry name" value="Polyprenyl_Transferase_Like"/>
    <property type="match status" value="1"/>
</dbReference>
<dbReference type="KEGG" id="dli:dnl_03070"/>
<dbReference type="InterPro" id="IPR053378">
    <property type="entry name" value="Prenyl_diphosphate_synthase"/>
</dbReference>
<keyword evidence="6" id="KW-0414">Isoprene biosynthesis</keyword>
<dbReference type="SFLD" id="SFLDS00005">
    <property type="entry name" value="Isoprenoid_Synthase_Type_I"/>
    <property type="match status" value="1"/>
</dbReference>
<dbReference type="PROSITE" id="PS00723">
    <property type="entry name" value="POLYPRENYL_SYNTHASE_1"/>
    <property type="match status" value="1"/>
</dbReference>
<dbReference type="SUPFAM" id="SSF48576">
    <property type="entry name" value="Terpenoid synthases"/>
    <property type="match status" value="1"/>
</dbReference>
<proteinExistence type="inferred from homology"/>
<protein>
    <submittedName>
        <fullName evidence="8">Polyprenyl synthetase</fullName>
    </submittedName>
</protein>
<reference evidence="8" key="1">
    <citation type="journal article" date="2021" name="Microb. Physiol.">
        <title>Proteogenomic Insights into the Physiology of Marine, Sulfate-Reducing, Filamentous Desulfonema limicola and Desulfonema magnum.</title>
        <authorList>
            <person name="Schnaars V."/>
            <person name="Wohlbrand L."/>
            <person name="Scheve S."/>
            <person name="Hinrichs C."/>
            <person name="Reinhardt R."/>
            <person name="Rabus R."/>
        </authorList>
    </citation>
    <scope>NUCLEOTIDE SEQUENCE</scope>
    <source>
        <strain evidence="8">5ac10</strain>
    </source>
</reference>
<gene>
    <name evidence="8" type="ORF">dnl_03070</name>
</gene>
<keyword evidence="9" id="KW-1185">Reference proteome</keyword>
<dbReference type="GO" id="GO:0005737">
    <property type="term" value="C:cytoplasm"/>
    <property type="evidence" value="ECO:0007669"/>
    <property type="project" value="UniProtKB-ARBA"/>
</dbReference>
<dbReference type="GO" id="GO:0004659">
    <property type="term" value="F:prenyltransferase activity"/>
    <property type="evidence" value="ECO:0007669"/>
    <property type="project" value="InterPro"/>
</dbReference>
<evidence type="ECO:0000256" key="4">
    <source>
        <dbReference type="ARBA" id="ARBA00022723"/>
    </source>
</evidence>
<dbReference type="EMBL" id="CP061799">
    <property type="protein sequence ID" value="QTA78096.1"/>
    <property type="molecule type" value="Genomic_DNA"/>
</dbReference>
<evidence type="ECO:0000256" key="6">
    <source>
        <dbReference type="ARBA" id="ARBA00023229"/>
    </source>
</evidence>
<evidence type="ECO:0000256" key="7">
    <source>
        <dbReference type="RuleBase" id="RU004466"/>
    </source>
</evidence>
<dbReference type="NCBIfam" id="NF045485">
    <property type="entry name" value="FPPsyn"/>
    <property type="match status" value="1"/>
</dbReference>
<dbReference type="CDD" id="cd00685">
    <property type="entry name" value="Trans_IPPS_HT"/>
    <property type="match status" value="1"/>
</dbReference>
<name>A0A975B3H8_9BACT</name>
<evidence type="ECO:0000313" key="8">
    <source>
        <dbReference type="EMBL" id="QTA78096.1"/>
    </source>
</evidence>
<keyword evidence="5" id="KW-0460">Magnesium</keyword>
<evidence type="ECO:0000256" key="1">
    <source>
        <dbReference type="ARBA" id="ARBA00001946"/>
    </source>
</evidence>
<dbReference type="Pfam" id="PF00348">
    <property type="entry name" value="polyprenyl_synt"/>
    <property type="match status" value="1"/>
</dbReference>
<evidence type="ECO:0000256" key="2">
    <source>
        <dbReference type="ARBA" id="ARBA00006706"/>
    </source>
</evidence>
<dbReference type="FunFam" id="1.10.600.10:FF:000001">
    <property type="entry name" value="Geranylgeranyl diphosphate synthase"/>
    <property type="match status" value="1"/>
</dbReference>
<evidence type="ECO:0000256" key="5">
    <source>
        <dbReference type="ARBA" id="ARBA00022842"/>
    </source>
</evidence>
<dbReference type="AlphaFoldDB" id="A0A975B3H8"/>
<evidence type="ECO:0000313" key="9">
    <source>
        <dbReference type="Proteomes" id="UP000663720"/>
    </source>
</evidence>
<dbReference type="PANTHER" id="PTHR43281">
    <property type="entry name" value="FARNESYL DIPHOSPHATE SYNTHASE"/>
    <property type="match status" value="1"/>
</dbReference>